<feature type="compositionally biased region" description="Basic and acidic residues" evidence="1">
    <location>
        <begin position="204"/>
        <end position="217"/>
    </location>
</feature>
<name>A0A813G8B0_POLGL</name>
<dbReference type="Proteomes" id="UP000654075">
    <property type="component" value="Unassembled WGS sequence"/>
</dbReference>
<proteinExistence type="predicted"/>
<organism evidence="2 3">
    <name type="scientific">Polarella glacialis</name>
    <name type="common">Dinoflagellate</name>
    <dbReference type="NCBI Taxonomy" id="89957"/>
    <lineage>
        <taxon>Eukaryota</taxon>
        <taxon>Sar</taxon>
        <taxon>Alveolata</taxon>
        <taxon>Dinophyceae</taxon>
        <taxon>Suessiales</taxon>
        <taxon>Suessiaceae</taxon>
        <taxon>Polarella</taxon>
    </lineage>
</organism>
<comment type="caution">
    <text evidence="2">The sequence shown here is derived from an EMBL/GenBank/DDBJ whole genome shotgun (WGS) entry which is preliminary data.</text>
</comment>
<feature type="region of interest" description="Disordered" evidence="1">
    <location>
        <begin position="196"/>
        <end position="217"/>
    </location>
</feature>
<keyword evidence="3" id="KW-1185">Reference proteome</keyword>
<protein>
    <submittedName>
        <fullName evidence="2">Uncharacterized protein</fullName>
    </submittedName>
</protein>
<reference evidence="2" key="1">
    <citation type="submission" date="2021-02" db="EMBL/GenBank/DDBJ databases">
        <authorList>
            <person name="Dougan E. K."/>
            <person name="Rhodes N."/>
            <person name="Thang M."/>
            <person name="Chan C."/>
        </authorList>
    </citation>
    <scope>NUCLEOTIDE SEQUENCE</scope>
</reference>
<evidence type="ECO:0000313" key="3">
    <source>
        <dbReference type="Proteomes" id="UP000654075"/>
    </source>
</evidence>
<accession>A0A813G8B0</accession>
<sequence length="217" mass="23719">MNQRADEEMCGETLDCDGDHAVECGTGPLRKFRHDALADIYADILEEIGAVARREVFVPEFSAGAVEAWLDVWGYGVPELPDALLDITVRHPRAVRYQPAAARTAGHAAAQGEREKHATYPAAGGRSIWAIAHETWGRLGAQAEQLLKTCAAVAARRAWRRGRAPGNCLRRWRAQLDAALRRGIAAQLAAARCGLPGKQRRRQAPADRADLEARCPL</sequence>
<dbReference type="EMBL" id="CAJNNV010026752">
    <property type="protein sequence ID" value="CAE8618940.1"/>
    <property type="molecule type" value="Genomic_DNA"/>
</dbReference>
<gene>
    <name evidence="2" type="ORF">PGLA1383_LOCUS36535</name>
</gene>
<dbReference type="AlphaFoldDB" id="A0A813G8B0"/>
<evidence type="ECO:0000256" key="1">
    <source>
        <dbReference type="SAM" id="MobiDB-lite"/>
    </source>
</evidence>
<evidence type="ECO:0000313" key="2">
    <source>
        <dbReference type="EMBL" id="CAE8618940.1"/>
    </source>
</evidence>